<proteinExistence type="predicted"/>
<keyword evidence="2" id="KW-1185">Reference proteome</keyword>
<gene>
    <name evidence="1" type="ORF">T12_14541</name>
</gene>
<feature type="non-terminal residue" evidence="1">
    <location>
        <position position="221"/>
    </location>
</feature>
<evidence type="ECO:0000313" key="2">
    <source>
        <dbReference type="Proteomes" id="UP000054783"/>
    </source>
</evidence>
<protein>
    <submittedName>
        <fullName evidence="1">Uncharacterized protein</fullName>
    </submittedName>
</protein>
<organism evidence="1 2">
    <name type="scientific">Trichinella patagoniensis</name>
    <dbReference type="NCBI Taxonomy" id="990121"/>
    <lineage>
        <taxon>Eukaryota</taxon>
        <taxon>Metazoa</taxon>
        <taxon>Ecdysozoa</taxon>
        <taxon>Nematoda</taxon>
        <taxon>Enoplea</taxon>
        <taxon>Dorylaimia</taxon>
        <taxon>Trichinellida</taxon>
        <taxon>Trichinellidae</taxon>
        <taxon>Trichinella</taxon>
    </lineage>
</organism>
<dbReference type="STRING" id="990121.A0A0V0YYS2"/>
<reference evidence="1 2" key="1">
    <citation type="submission" date="2015-01" db="EMBL/GenBank/DDBJ databases">
        <title>Evolution of Trichinella species and genotypes.</title>
        <authorList>
            <person name="Korhonen P.K."/>
            <person name="Edoardo P."/>
            <person name="Giuseppe L.R."/>
            <person name="Gasser R.B."/>
        </authorList>
    </citation>
    <scope>NUCLEOTIDE SEQUENCE [LARGE SCALE GENOMIC DNA]</scope>
    <source>
        <strain evidence="1">ISS2496</strain>
    </source>
</reference>
<dbReference type="AlphaFoldDB" id="A0A0V0YYS2"/>
<dbReference type="EMBL" id="JYDQ01001393">
    <property type="protein sequence ID" value="KRY05292.1"/>
    <property type="molecule type" value="Genomic_DNA"/>
</dbReference>
<sequence length="221" mass="23768">MGSPPAVGINDDLPACKPCIAMRTTNDKAARWVEMEDGLLIKVLLRNDWLDDMLLEVCSNFIVSDGLIMLCGDKDCVDSDGNHSSTIIAVLNRDLGLAIRPQPGASAILPDLSKPSTQLGSKDMAERHELRSLIGGVPKHVALVTRTNLLRAFGEVAMNTLGNIRRLLLNVHKNFAVVSIEANIVRDETDGTASIPDNLLIVDGGLSGDLTKDHYHIGLAA</sequence>
<evidence type="ECO:0000313" key="1">
    <source>
        <dbReference type="EMBL" id="KRY05292.1"/>
    </source>
</evidence>
<dbReference type="Proteomes" id="UP000054783">
    <property type="component" value="Unassembled WGS sequence"/>
</dbReference>
<name>A0A0V0YYS2_9BILA</name>
<accession>A0A0V0YYS2</accession>
<comment type="caution">
    <text evidence="1">The sequence shown here is derived from an EMBL/GenBank/DDBJ whole genome shotgun (WGS) entry which is preliminary data.</text>
</comment>